<dbReference type="AlphaFoldDB" id="A0AAV4T141"/>
<comment type="caution">
    <text evidence="2">The sequence shown here is derived from an EMBL/GenBank/DDBJ whole genome shotgun (WGS) entry which is preliminary data.</text>
</comment>
<evidence type="ECO:0000313" key="2">
    <source>
        <dbReference type="EMBL" id="GIY39156.1"/>
    </source>
</evidence>
<evidence type="ECO:0000256" key="1">
    <source>
        <dbReference type="SAM" id="MobiDB-lite"/>
    </source>
</evidence>
<proteinExistence type="predicted"/>
<evidence type="ECO:0000313" key="3">
    <source>
        <dbReference type="Proteomes" id="UP001054837"/>
    </source>
</evidence>
<feature type="region of interest" description="Disordered" evidence="1">
    <location>
        <begin position="1"/>
        <end position="29"/>
    </location>
</feature>
<sequence>MIDMKVSMEGNGPSQVHQPVPSSPHSETVESVVCDVKSIYAGVSSMMEMEVSPDDSQSPFQGPLSPAAPEQHQLPQSLANHQIAHAYL</sequence>
<protein>
    <submittedName>
        <fullName evidence="2">Uncharacterized protein</fullName>
    </submittedName>
</protein>
<feature type="compositionally biased region" description="Low complexity" evidence="1">
    <location>
        <begin position="13"/>
        <end position="26"/>
    </location>
</feature>
<organism evidence="2 3">
    <name type="scientific">Caerostris darwini</name>
    <dbReference type="NCBI Taxonomy" id="1538125"/>
    <lineage>
        <taxon>Eukaryota</taxon>
        <taxon>Metazoa</taxon>
        <taxon>Ecdysozoa</taxon>
        <taxon>Arthropoda</taxon>
        <taxon>Chelicerata</taxon>
        <taxon>Arachnida</taxon>
        <taxon>Araneae</taxon>
        <taxon>Araneomorphae</taxon>
        <taxon>Entelegynae</taxon>
        <taxon>Araneoidea</taxon>
        <taxon>Araneidae</taxon>
        <taxon>Caerostris</taxon>
    </lineage>
</organism>
<gene>
    <name evidence="2" type="ORF">CDAR_93601</name>
</gene>
<dbReference type="Proteomes" id="UP001054837">
    <property type="component" value="Unassembled WGS sequence"/>
</dbReference>
<accession>A0AAV4T141</accession>
<name>A0AAV4T141_9ARAC</name>
<keyword evidence="3" id="KW-1185">Reference proteome</keyword>
<dbReference type="EMBL" id="BPLQ01008745">
    <property type="protein sequence ID" value="GIY39156.1"/>
    <property type="molecule type" value="Genomic_DNA"/>
</dbReference>
<feature type="region of interest" description="Disordered" evidence="1">
    <location>
        <begin position="49"/>
        <end position="74"/>
    </location>
</feature>
<reference evidence="2 3" key="1">
    <citation type="submission" date="2021-06" db="EMBL/GenBank/DDBJ databases">
        <title>Caerostris darwini draft genome.</title>
        <authorList>
            <person name="Kono N."/>
            <person name="Arakawa K."/>
        </authorList>
    </citation>
    <scope>NUCLEOTIDE SEQUENCE [LARGE SCALE GENOMIC DNA]</scope>
</reference>